<gene>
    <name evidence="3" type="ORF">SUNI508_01033</name>
</gene>
<dbReference type="EMBL" id="JARVKF010000223">
    <property type="protein sequence ID" value="KAK9420942.1"/>
    <property type="molecule type" value="Genomic_DNA"/>
</dbReference>
<dbReference type="Pfam" id="PF04938">
    <property type="entry name" value="SIP1"/>
    <property type="match status" value="1"/>
</dbReference>
<dbReference type="PANTHER" id="PTHR12794:SF0">
    <property type="entry name" value="GEM-ASSOCIATED PROTEIN 2"/>
    <property type="match status" value="1"/>
</dbReference>
<evidence type="ECO:0000313" key="4">
    <source>
        <dbReference type="Proteomes" id="UP001408356"/>
    </source>
</evidence>
<feature type="region of interest" description="Disordered" evidence="2">
    <location>
        <begin position="321"/>
        <end position="380"/>
    </location>
</feature>
<feature type="compositionally biased region" description="Acidic residues" evidence="2">
    <location>
        <begin position="129"/>
        <end position="142"/>
    </location>
</feature>
<name>A0ABR2V262_9PEZI</name>
<feature type="compositionally biased region" description="Acidic residues" evidence="2">
    <location>
        <begin position="329"/>
        <end position="339"/>
    </location>
</feature>
<feature type="compositionally biased region" description="Basic and acidic residues" evidence="2">
    <location>
        <begin position="1"/>
        <end position="14"/>
    </location>
</feature>
<feature type="compositionally biased region" description="Polar residues" evidence="2">
    <location>
        <begin position="457"/>
        <end position="467"/>
    </location>
</feature>
<accession>A0ABR2V262</accession>
<evidence type="ECO:0000256" key="1">
    <source>
        <dbReference type="ARBA" id="ARBA00025758"/>
    </source>
</evidence>
<sequence length="521" mass="56946">MAEKRSAEHEGDKPVKKHRFNSASNSSKRHGQGVDETYGQRFAFGNLNAATVPRDEDLEWEDEADALSYLKSVRQQAEGIPHVLIAQKSGPELPTAEDGTVDRSIYEDGTGDFRGYYHDGAYTAYPEGYGEEVEGDYGEDEGEAAHVEDDESSEIKSEESSPGGPRNSNSAEIHEAYYTTLTQRYLDLRAILQSKPPKTAIDALPPNHPIEVGGFGASPSPFKQWSGRLQGTDPLPAQVASMHKDSVLRLIRIVLNGKFFRRGQELRERTSRWIWALLARLPEKGELDHQEIGWVRELGKRAVLFMLSLAEADVLREQYGVSGSGNSDEGGEVEVEAGVDESLSQHESEDGQAPVVEQNCGSTAGSQGEEDSTEIQSRVPETKEPYATAKNLAQSADGIPSPLSDVEMEIDSDEEDGEVSTESQTLKESAADVEAAKARLLARLESQNEDQMDASETIANAESSNTAPGEVKTDEDDKSTQASMNLRATLNMILTVAGEFYGQRDLLEFRDPFGHGVEGTS</sequence>
<feature type="compositionally biased region" description="Acidic residues" evidence="2">
    <location>
        <begin position="410"/>
        <end position="419"/>
    </location>
</feature>
<feature type="region of interest" description="Disordered" evidence="2">
    <location>
        <begin position="410"/>
        <end position="480"/>
    </location>
</feature>
<protein>
    <submittedName>
        <fullName evidence="3">Uncharacterized protein</fullName>
    </submittedName>
</protein>
<feature type="compositionally biased region" description="Basic and acidic residues" evidence="2">
    <location>
        <begin position="143"/>
        <end position="159"/>
    </location>
</feature>
<comment type="caution">
    <text evidence="3">The sequence shown here is derived from an EMBL/GenBank/DDBJ whole genome shotgun (WGS) entry which is preliminary data.</text>
</comment>
<keyword evidence="4" id="KW-1185">Reference proteome</keyword>
<dbReference type="Gene3D" id="1.20.58.1070">
    <property type="match status" value="1"/>
</dbReference>
<evidence type="ECO:0000313" key="3">
    <source>
        <dbReference type="EMBL" id="KAK9420942.1"/>
    </source>
</evidence>
<evidence type="ECO:0000256" key="2">
    <source>
        <dbReference type="SAM" id="MobiDB-lite"/>
    </source>
</evidence>
<dbReference type="InterPro" id="IPR035426">
    <property type="entry name" value="Gemin2/Brr1"/>
</dbReference>
<feature type="region of interest" description="Disordered" evidence="2">
    <location>
        <begin position="127"/>
        <end position="170"/>
    </location>
</feature>
<proteinExistence type="inferred from homology"/>
<comment type="similarity">
    <text evidence="1">Belongs to the gemin-2 family.</text>
</comment>
<organism evidence="3 4">
    <name type="scientific">Seiridium unicorne</name>
    <dbReference type="NCBI Taxonomy" id="138068"/>
    <lineage>
        <taxon>Eukaryota</taxon>
        <taxon>Fungi</taxon>
        <taxon>Dikarya</taxon>
        <taxon>Ascomycota</taxon>
        <taxon>Pezizomycotina</taxon>
        <taxon>Sordariomycetes</taxon>
        <taxon>Xylariomycetidae</taxon>
        <taxon>Amphisphaeriales</taxon>
        <taxon>Sporocadaceae</taxon>
        <taxon>Seiridium</taxon>
    </lineage>
</organism>
<dbReference type="PANTHER" id="PTHR12794">
    <property type="entry name" value="GEMIN2"/>
    <property type="match status" value="1"/>
</dbReference>
<dbReference type="Proteomes" id="UP001408356">
    <property type="component" value="Unassembled WGS sequence"/>
</dbReference>
<reference evidence="3 4" key="1">
    <citation type="journal article" date="2024" name="J. Plant Pathol.">
        <title>Sequence and assembly of the genome of Seiridium unicorne, isolate CBS 538.82, causal agent of cypress canker disease.</title>
        <authorList>
            <person name="Scali E."/>
            <person name="Rocca G.D."/>
            <person name="Danti R."/>
            <person name="Garbelotto M."/>
            <person name="Barberini S."/>
            <person name="Baroncelli R."/>
            <person name="Emiliani G."/>
        </authorList>
    </citation>
    <scope>NUCLEOTIDE SEQUENCE [LARGE SCALE GENOMIC DNA]</scope>
    <source>
        <strain evidence="3 4">BM-138-508</strain>
    </source>
</reference>
<feature type="region of interest" description="Disordered" evidence="2">
    <location>
        <begin position="1"/>
        <end position="36"/>
    </location>
</feature>